<dbReference type="EMBL" id="CAUYUJ010022182">
    <property type="protein sequence ID" value="CAK0909370.1"/>
    <property type="molecule type" value="Genomic_DNA"/>
</dbReference>
<reference evidence="3" key="1">
    <citation type="submission" date="2023-10" db="EMBL/GenBank/DDBJ databases">
        <authorList>
            <person name="Chen Y."/>
            <person name="Shah S."/>
            <person name="Dougan E. K."/>
            <person name="Thang M."/>
            <person name="Chan C."/>
        </authorList>
    </citation>
    <scope>NUCLEOTIDE SEQUENCE [LARGE SCALE GENOMIC DNA]</scope>
</reference>
<proteinExistence type="predicted"/>
<evidence type="ECO:0000256" key="1">
    <source>
        <dbReference type="SAM" id="MobiDB-lite"/>
    </source>
</evidence>
<evidence type="ECO:0008006" key="5">
    <source>
        <dbReference type="Google" id="ProtNLM"/>
    </source>
</evidence>
<feature type="region of interest" description="Disordered" evidence="1">
    <location>
        <begin position="60"/>
        <end position="88"/>
    </location>
</feature>
<keyword evidence="4" id="KW-1185">Reference proteome</keyword>
<accession>A0ABN9Y9L6</accession>
<feature type="compositionally biased region" description="Low complexity" evidence="1">
    <location>
        <begin position="60"/>
        <end position="81"/>
    </location>
</feature>
<protein>
    <recommendedName>
        <fullName evidence="5">Secreted protein</fullName>
    </recommendedName>
</protein>
<dbReference type="Proteomes" id="UP001189429">
    <property type="component" value="Unassembled WGS sequence"/>
</dbReference>
<sequence>MILMLMMLMRMRLMMLWLPCCMSSRALGTSAASMEANPLFDNSSSTLSCGASSSRASLSASIAGATGTTSRGSGRSPGNRTASDRRQGKQCVNIFKNPHARSLAPERVGHSSRKYEEDDIVPMDSADGPHGDGSCKGLFVSSELFRRGPDAHFVGATRPWWRYKSITCPKTAWPTCSIVLKTLDGAGSGRQCAALATKRARRQVSPSPRRLAFWSRQRLRGLLPSLLTG</sequence>
<feature type="chain" id="PRO_5047514554" description="Secreted protein" evidence="2">
    <location>
        <begin position="24"/>
        <end position="229"/>
    </location>
</feature>
<name>A0ABN9Y9L6_9DINO</name>
<organism evidence="3 4">
    <name type="scientific">Prorocentrum cordatum</name>
    <dbReference type="NCBI Taxonomy" id="2364126"/>
    <lineage>
        <taxon>Eukaryota</taxon>
        <taxon>Sar</taxon>
        <taxon>Alveolata</taxon>
        <taxon>Dinophyceae</taxon>
        <taxon>Prorocentrales</taxon>
        <taxon>Prorocentraceae</taxon>
        <taxon>Prorocentrum</taxon>
    </lineage>
</organism>
<evidence type="ECO:0000256" key="2">
    <source>
        <dbReference type="SAM" id="SignalP"/>
    </source>
</evidence>
<evidence type="ECO:0000313" key="3">
    <source>
        <dbReference type="EMBL" id="CAK0909370.1"/>
    </source>
</evidence>
<evidence type="ECO:0000313" key="4">
    <source>
        <dbReference type="Proteomes" id="UP001189429"/>
    </source>
</evidence>
<gene>
    <name evidence="3" type="ORF">PCOR1329_LOCUS83804</name>
</gene>
<feature type="signal peptide" evidence="2">
    <location>
        <begin position="1"/>
        <end position="23"/>
    </location>
</feature>
<comment type="caution">
    <text evidence="3">The sequence shown here is derived from an EMBL/GenBank/DDBJ whole genome shotgun (WGS) entry which is preliminary data.</text>
</comment>
<keyword evidence="2" id="KW-0732">Signal</keyword>